<dbReference type="Gene3D" id="1.20.1540.10">
    <property type="entry name" value="Rhomboid-like"/>
    <property type="match status" value="1"/>
</dbReference>
<gene>
    <name evidence="10" type="ORF">CLV62_103135</name>
</gene>
<proteinExistence type="inferred from homology"/>
<feature type="transmembrane region" description="Helical" evidence="7">
    <location>
        <begin position="192"/>
        <end position="210"/>
    </location>
</feature>
<name>A0A2V3PTY9_9BACT</name>
<feature type="transmembrane region" description="Helical" evidence="7">
    <location>
        <begin position="21"/>
        <end position="42"/>
    </location>
</feature>
<dbReference type="Pfam" id="PF01694">
    <property type="entry name" value="Rhomboid"/>
    <property type="match status" value="1"/>
</dbReference>
<evidence type="ECO:0000259" key="9">
    <source>
        <dbReference type="Pfam" id="PF20216"/>
    </source>
</evidence>
<keyword evidence="5 7" id="KW-1133">Transmembrane helix</keyword>
<evidence type="ECO:0000256" key="5">
    <source>
        <dbReference type="ARBA" id="ARBA00022989"/>
    </source>
</evidence>
<keyword evidence="6 7" id="KW-0472">Membrane</keyword>
<feature type="transmembrane region" description="Helical" evidence="7">
    <location>
        <begin position="137"/>
        <end position="155"/>
    </location>
</feature>
<evidence type="ECO:0000256" key="3">
    <source>
        <dbReference type="ARBA" id="ARBA00022692"/>
    </source>
</evidence>
<dbReference type="GO" id="GO:0016020">
    <property type="term" value="C:membrane"/>
    <property type="evidence" value="ECO:0007669"/>
    <property type="project" value="UniProtKB-SubCell"/>
</dbReference>
<feature type="transmembrane region" description="Helical" evidence="7">
    <location>
        <begin position="167"/>
        <end position="186"/>
    </location>
</feature>
<dbReference type="Pfam" id="PF20216">
    <property type="entry name" value="DUF6576"/>
    <property type="match status" value="1"/>
</dbReference>
<feature type="domain" description="Peptidase S54 rhomboid" evidence="8">
    <location>
        <begin position="65"/>
        <end position="211"/>
    </location>
</feature>
<evidence type="ECO:0000313" key="11">
    <source>
        <dbReference type="Proteomes" id="UP000247973"/>
    </source>
</evidence>
<dbReference type="AlphaFoldDB" id="A0A2V3PTY9"/>
<comment type="subcellular location">
    <subcellularLocation>
        <location evidence="1">Membrane</location>
        <topology evidence="1">Multi-pass membrane protein</topology>
    </subcellularLocation>
</comment>
<dbReference type="SUPFAM" id="SSF144091">
    <property type="entry name" value="Rhomboid-like"/>
    <property type="match status" value="1"/>
</dbReference>
<feature type="domain" description="DUF6576" evidence="9">
    <location>
        <begin position="251"/>
        <end position="293"/>
    </location>
</feature>
<keyword evidence="10" id="KW-0645">Protease</keyword>
<evidence type="ECO:0000256" key="4">
    <source>
        <dbReference type="ARBA" id="ARBA00022801"/>
    </source>
</evidence>
<dbReference type="GO" id="GO:0004252">
    <property type="term" value="F:serine-type endopeptidase activity"/>
    <property type="evidence" value="ECO:0007669"/>
    <property type="project" value="InterPro"/>
</dbReference>
<evidence type="ECO:0000256" key="1">
    <source>
        <dbReference type="ARBA" id="ARBA00004141"/>
    </source>
</evidence>
<reference evidence="10 11" key="1">
    <citation type="submission" date="2018-03" db="EMBL/GenBank/DDBJ databases">
        <title>Genomic Encyclopedia of Archaeal and Bacterial Type Strains, Phase II (KMG-II): from individual species to whole genera.</title>
        <authorList>
            <person name="Goeker M."/>
        </authorList>
    </citation>
    <scope>NUCLEOTIDE SEQUENCE [LARGE SCALE GENOMIC DNA]</scope>
    <source>
        <strain evidence="10 11">DSM 100214</strain>
    </source>
</reference>
<keyword evidence="11" id="KW-1185">Reference proteome</keyword>
<dbReference type="PANTHER" id="PTHR43731:SF14">
    <property type="entry name" value="PRESENILIN-ASSOCIATED RHOMBOID-LIKE PROTEIN, MITOCHONDRIAL"/>
    <property type="match status" value="1"/>
</dbReference>
<organism evidence="10 11">
    <name type="scientific">Dysgonomonas alginatilytica</name>
    <dbReference type="NCBI Taxonomy" id="1605892"/>
    <lineage>
        <taxon>Bacteria</taxon>
        <taxon>Pseudomonadati</taxon>
        <taxon>Bacteroidota</taxon>
        <taxon>Bacteroidia</taxon>
        <taxon>Bacteroidales</taxon>
        <taxon>Dysgonomonadaceae</taxon>
        <taxon>Dysgonomonas</taxon>
    </lineage>
</organism>
<evidence type="ECO:0000259" key="8">
    <source>
        <dbReference type="Pfam" id="PF01694"/>
    </source>
</evidence>
<accession>A0A2V3PTY9</accession>
<sequence>MGNSIKTIFNNIKYRDSLSQLIIVNVAVFLVIGLLRVFAVLFELQTPDLQAYIEVSSNIGTTAKHIWVLFTYMFVHYEILHILFNMLMLYWFGRIFLTYFTPKNLVALYVLGGLAGALFYILTFNTIPYFLKMNPSSMIGASASVMAIIFGAAFYNKDQEVMMLLFGRVKIIYIAIFIFVLDFLALGGSSNVGGHIAHIGGALIGYYYAIQYRKGKDITRWINLLIDKIVNLFKAKPKMRVTRNNYNSKDDASYNQRKHSESLEVDRILDKIKQSGYNSLNDDEKKRLFDASNK</sequence>
<dbReference type="Proteomes" id="UP000247973">
    <property type="component" value="Unassembled WGS sequence"/>
</dbReference>
<dbReference type="InterPro" id="IPR050925">
    <property type="entry name" value="Rhomboid_protease_S54"/>
</dbReference>
<dbReference type="InterPro" id="IPR046483">
    <property type="entry name" value="DUF6576"/>
</dbReference>
<evidence type="ECO:0000256" key="2">
    <source>
        <dbReference type="ARBA" id="ARBA00009045"/>
    </source>
</evidence>
<dbReference type="GO" id="GO:0006508">
    <property type="term" value="P:proteolysis"/>
    <property type="evidence" value="ECO:0007669"/>
    <property type="project" value="UniProtKB-KW"/>
</dbReference>
<evidence type="ECO:0000313" key="10">
    <source>
        <dbReference type="EMBL" id="PXV67462.1"/>
    </source>
</evidence>
<feature type="transmembrane region" description="Helical" evidence="7">
    <location>
        <begin position="66"/>
        <end position="93"/>
    </location>
</feature>
<keyword evidence="3 7" id="KW-0812">Transmembrane</keyword>
<evidence type="ECO:0000256" key="7">
    <source>
        <dbReference type="SAM" id="Phobius"/>
    </source>
</evidence>
<keyword evidence="4" id="KW-0378">Hydrolase</keyword>
<dbReference type="InterPro" id="IPR035952">
    <property type="entry name" value="Rhomboid-like_sf"/>
</dbReference>
<evidence type="ECO:0000256" key="6">
    <source>
        <dbReference type="ARBA" id="ARBA00023136"/>
    </source>
</evidence>
<dbReference type="InterPro" id="IPR022764">
    <property type="entry name" value="Peptidase_S54_rhomboid_dom"/>
</dbReference>
<dbReference type="EMBL" id="QICL01000003">
    <property type="protein sequence ID" value="PXV67462.1"/>
    <property type="molecule type" value="Genomic_DNA"/>
</dbReference>
<dbReference type="RefSeq" id="WP_170120013.1">
    <property type="nucleotide sequence ID" value="NZ_QICL01000003.1"/>
</dbReference>
<comment type="similarity">
    <text evidence="2">Belongs to the peptidase S54 family.</text>
</comment>
<dbReference type="PANTHER" id="PTHR43731">
    <property type="entry name" value="RHOMBOID PROTEASE"/>
    <property type="match status" value="1"/>
</dbReference>
<comment type="caution">
    <text evidence="10">The sequence shown here is derived from an EMBL/GenBank/DDBJ whole genome shotgun (WGS) entry which is preliminary data.</text>
</comment>
<protein>
    <submittedName>
        <fullName evidence="10">Membrane associated rhomboid family serine protease</fullName>
    </submittedName>
</protein>
<feature type="transmembrane region" description="Helical" evidence="7">
    <location>
        <begin position="105"/>
        <end position="131"/>
    </location>
</feature>